<dbReference type="STRING" id="81858.BST23_03175"/>
<keyword evidence="3 8" id="KW-0347">Helicase</keyword>
<evidence type="ECO:0000256" key="3">
    <source>
        <dbReference type="ARBA" id="ARBA00022806"/>
    </source>
</evidence>
<dbReference type="InterPro" id="IPR057342">
    <property type="entry name" value="DEXDc_RapA"/>
</dbReference>
<gene>
    <name evidence="8" type="ORF">BST23_03175</name>
</gene>
<dbReference type="InterPro" id="IPR049730">
    <property type="entry name" value="SNF2/RAD54-like_C"/>
</dbReference>
<evidence type="ECO:0000256" key="4">
    <source>
        <dbReference type="ARBA" id="ARBA00022840"/>
    </source>
</evidence>
<dbReference type="InterPro" id="IPR038718">
    <property type="entry name" value="SNF2-like_sf"/>
</dbReference>
<dbReference type="GO" id="GO:0005524">
    <property type="term" value="F:ATP binding"/>
    <property type="evidence" value="ECO:0007669"/>
    <property type="project" value="UniProtKB-KW"/>
</dbReference>
<dbReference type="SUPFAM" id="SSF52540">
    <property type="entry name" value="P-loop containing nucleoside triphosphate hydrolases"/>
    <property type="match status" value="2"/>
</dbReference>
<dbReference type="CDD" id="cd18793">
    <property type="entry name" value="SF2_C_SNF"/>
    <property type="match status" value="1"/>
</dbReference>
<dbReference type="InterPro" id="IPR000330">
    <property type="entry name" value="SNF2_N"/>
</dbReference>
<dbReference type="OrthoDB" id="9814088at2"/>
<evidence type="ECO:0000256" key="2">
    <source>
        <dbReference type="ARBA" id="ARBA00022801"/>
    </source>
</evidence>
<evidence type="ECO:0000256" key="5">
    <source>
        <dbReference type="SAM" id="MobiDB-lite"/>
    </source>
</evidence>
<dbReference type="Gene3D" id="3.40.50.300">
    <property type="entry name" value="P-loop containing nucleotide triphosphate hydrolases"/>
    <property type="match status" value="1"/>
</dbReference>
<evidence type="ECO:0000259" key="6">
    <source>
        <dbReference type="PROSITE" id="PS51192"/>
    </source>
</evidence>
<dbReference type="GO" id="GO:0016787">
    <property type="term" value="F:hydrolase activity"/>
    <property type="evidence" value="ECO:0007669"/>
    <property type="project" value="UniProtKB-KW"/>
</dbReference>
<sequence>MIEKRLTETLLEDGALALTERECAALELPEHSTTVELELDAEMFTAQWNGRSRHLSGEYLAERLQDYGQVGGLLRLRLVGQIYRLQLLPPGTQSRITVPIPPPPRVDRSKGAKAKRRRATVDRQFHADSEYDWGSRSSQTIGFLSQARELLSDQLKAAGFDARELVELRLQGEELATLDDFEELLSVDVSNVDKMPHQEAVARHALSRLRGRAVLADEVGLGKTIEAGLAVKELTLRGLAKRVLILCPAPLREQWREEMSHKFDLNFDVATRGPEVQQQDKLILSLHLARNNITKLTKKPWDIVILDEAHRAAGLHATKTRDLITLLTTACRYAFFLTATPVQNDLLELYRLVELLRPGTFTSVTDFRRQFMSSYDPRTPNDPAALRRLISSVMVRTTRAQAGVDRVVRRAVDVPITLGRREHELYALATELLRKVMRDPGDAMRRRSLALRLTASPFSMGTTALRMADRHPDPRVRKVLHEVGHLAMDITGSAREDRALQITRDWLREHGRVLIFTQHTDTVTGLLRRMAAEGLTARSFHGSMSATERAKTIAAFRSGDAPIMISTDAGAEGQNLQFCNCVLNYDLPWNPMRIEQRIGRVDRLTQPRDEVFVANLYAQNTIDEKVFWLLAEKLRMFELLFGQVTTILGELDESKSASFETRVMEALFAETDTRMNTLLNQLGTELVQAREKASELIAADSNMSSWMTSAFDHRKNLTKAGTTELAPEVSRRARMRQRRVQTWVRSVLKALDADIIHDTGDGDGAFITAVFSEEFEQELGGRTTMHLAFDRFGLEHHPEAELCAVGSPVFDELLGLLRVRGDMHATIPVIPEDIGPTPYRHAEFIRVVRRRLIPSGSWSGQATFRATVGEAETTEHLITADIDGHREHRLPRRPLQDGESLPPAFGTAPQVIAQFERAAVPQLESLRRDRLDSVERQQALELERVTSGYRAQIDEATGDERARLQRALRAEERRLTRRPDVRARAKVLAVTLDEDDWVIEETWAGPSGDETTLTYEWGVEPPTIESAVTGGPIGVLALCSDMHWVDESEVTQCGSCDRSLCEACGDDAVFAACAACGQWSCGRCRRETGGLCRTCASPQRAPQLDEQFFVAWTLGRGHVLRVGDRVAELIPPDGSAPAVLVGEEEYNDPKRARLRAYAHQAGLPLDCGLIKRDLTAREETSDTTRLRLHTSEAVAVELSVDPLSDSPLDLDVIGDVPTAPEVPVSREDEFRLGAILKQVRNEVPPPRRPAVVVTHRSQFMDLYLESERLVREKLAVADDRSLHKYEERSADLRWLEASAEHPLVAEARLDNYHVSLESRNEALLVTAHLGAELLGKWIACPAGMSAAEQVGCYDYLTTRGTPGARLGKQVHSVESLVGNFPSPSECSVAERRVRLIARLAESISDTEVVPASGESLAALGVSPNPDANSISPVPVDLTHHLLTGAMRPFTAAVQNGLEVTETWRGHGAATHVYQTFDGQPLSPVLDDTGARQSDFGVCRDGHFYTAGTAALCAACTSWACRTCDDVEHRASVECPGCASAVCRRCVSASHSVPDARCRLCGDRACAGCGRDPDVIGCAMCDRTICGACRAGDLCPACSRLAPATEDQRRALPTDLATEGASLLLGVDDDATIVIINRGNAYERAIIRDGTPVSWSAFDRTQIDSHYQLRLVASRALKTQVIPTHEVIEPESPRIDPRIAIRTERRFYPAWSAPAMQATGQSIEARPTPDDDLPALLSHEFLPLSCYPDAVVKVPARLRALINSLDQPSTTPLLMRWERKGSEIAIVATGISVVTIDGTTEQETVAEWREAGHPVDWVSQCWEPVPTIRFTAAAESVEAAVVSMAGLVALGVHTSDGTDWYVIAASRHAPAATLLSRAMGLGDADEVGTFIDPRRIKLSSIANATKSNLDVTPRGEITSSAGRENATEAALAAWYPDVTLTVPQLRVLPDALRNALRKQVAPAQRQILDIGATVVQTVTVEDGQEWRYEMTLAPGKTDARRVDHTTRQPLDWGGIDREGHFGMAHIRCGYCTQVCCSACTDGIVACDCCAASICKRCVREPSSGTYLCHACASMRPPTRQEAREHGRLLFTRGMLIGTDPLHTVVVERSKSRWELHVANNGKHPIANPSVVRYLDRQLTDSEG</sequence>
<comment type="caution">
    <text evidence="8">The sequence shown here is derived from an EMBL/GenBank/DDBJ whole genome shotgun (WGS) entry which is preliminary data.</text>
</comment>
<dbReference type="InterPro" id="IPR027417">
    <property type="entry name" value="P-loop_NTPase"/>
</dbReference>
<evidence type="ECO:0000256" key="1">
    <source>
        <dbReference type="ARBA" id="ARBA00022741"/>
    </source>
</evidence>
<keyword evidence="4" id="KW-0067">ATP-binding</keyword>
<dbReference type="PROSITE" id="PS51194">
    <property type="entry name" value="HELICASE_CTER"/>
    <property type="match status" value="1"/>
</dbReference>
<dbReference type="Proteomes" id="UP000192772">
    <property type="component" value="Unassembled WGS sequence"/>
</dbReference>
<dbReference type="Pfam" id="PF00176">
    <property type="entry name" value="SNF2-rel_dom"/>
    <property type="match status" value="1"/>
</dbReference>
<dbReference type="EMBL" id="MVHP01000002">
    <property type="protein sequence ID" value="ORA68826.1"/>
    <property type="molecule type" value="Genomic_DNA"/>
</dbReference>
<dbReference type="InterPro" id="IPR014001">
    <property type="entry name" value="Helicase_ATP-bd"/>
</dbReference>
<feature type="region of interest" description="Disordered" evidence="5">
    <location>
        <begin position="94"/>
        <end position="119"/>
    </location>
</feature>
<dbReference type="Pfam" id="PF00271">
    <property type="entry name" value="Helicase_C"/>
    <property type="match status" value="1"/>
</dbReference>
<dbReference type="RefSeq" id="WP_083042396.1">
    <property type="nucleotide sequence ID" value="NZ_MVHP01000002.1"/>
</dbReference>
<organism evidence="8 9">
    <name type="scientific">Mycolicibacterium elephantis</name>
    <dbReference type="NCBI Taxonomy" id="81858"/>
    <lineage>
        <taxon>Bacteria</taxon>
        <taxon>Bacillati</taxon>
        <taxon>Actinomycetota</taxon>
        <taxon>Actinomycetes</taxon>
        <taxon>Mycobacteriales</taxon>
        <taxon>Mycobacteriaceae</taxon>
        <taxon>Mycolicibacterium</taxon>
    </lineage>
</organism>
<feature type="domain" description="Helicase C-terminal" evidence="7">
    <location>
        <begin position="499"/>
        <end position="652"/>
    </location>
</feature>
<dbReference type="CDD" id="cd18011">
    <property type="entry name" value="DEXDc_RapA"/>
    <property type="match status" value="1"/>
</dbReference>
<dbReference type="Gene3D" id="3.40.50.10810">
    <property type="entry name" value="Tandem AAA-ATPase domain"/>
    <property type="match status" value="1"/>
</dbReference>
<evidence type="ECO:0000313" key="8">
    <source>
        <dbReference type="EMBL" id="ORA68826.1"/>
    </source>
</evidence>
<evidence type="ECO:0000313" key="9">
    <source>
        <dbReference type="Proteomes" id="UP000192772"/>
    </source>
</evidence>
<keyword evidence="2" id="KW-0378">Hydrolase</keyword>
<dbReference type="SMART" id="SM00490">
    <property type="entry name" value="HELICc"/>
    <property type="match status" value="1"/>
</dbReference>
<evidence type="ECO:0000259" key="7">
    <source>
        <dbReference type="PROSITE" id="PS51194"/>
    </source>
</evidence>
<dbReference type="SMART" id="SM00487">
    <property type="entry name" value="DEXDc"/>
    <property type="match status" value="1"/>
</dbReference>
<name>A0A1X0D8U2_9MYCO</name>
<proteinExistence type="predicted"/>
<dbReference type="PANTHER" id="PTHR45766:SF6">
    <property type="entry name" value="SWI_SNF-RELATED MATRIX-ASSOCIATED ACTIN-DEPENDENT REGULATOR OF CHROMATIN SUBFAMILY A-LIKE PROTEIN 1"/>
    <property type="match status" value="1"/>
</dbReference>
<feature type="domain" description="Helicase ATP-binding" evidence="6">
    <location>
        <begin position="204"/>
        <end position="359"/>
    </location>
</feature>
<dbReference type="GO" id="GO:0004386">
    <property type="term" value="F:helicase activity"/>
    <property type="evidence" value="ECO:0007669"/>
    <property type="project" value="UniProtKB-KW"/>
</dbReference>
<accession>A0A1X0D8U2</accession>
<dbReference type="PANTHER" id="PTHR45766">
    <property type="entry name" value="DNA ANNEALING HELICASE AND ENDONUCLEASE ZRANB3 FAMILY MEMBER"/>
    <property type="match status" value="1"/>
</dbReference>
<protein>
    <submittedName>
        <fullName evidence="8">Helicase</fullName>
    </submittedName>
</protein>
<reference evidence="8 9" key="1">
    <citation type="submission" date="2017-02" db="EMBL/GenBank/DDBJ databases">
        <title>The new phylogeny of genus Mycobacterium.</title>
        <authorList>
            <person name="Tortoli E."/>
            <person name="Trovato A."/>
            <person name="Cirillo D.M."/>
        </authorList>
    </citation>
    <scope>NUCLEOTIDE SEQUENCE [LARGE SCALE GENOMIC DNA]</scope>
    <source>
        <strain evidence="8 9">FI-09383</strain>
    </source>
</reference>
<dbReference type="PROSITE" id="PS51192">
    <property type="entry name" value="HELICASE_ATP_BIND_1"/>
    <property type="match status" value="1"/>
</dbReference>
<dbReference type="InterPro" id="IPR001650">
    <property type="entry name" value="Helicase_C-like"/>
</dbReference>
<keyword evidence="1" id="KW-0547">Nucleotide-binding</keyword>